<dbReference type="AlphaFoldDB" id="A0AAJ6BMY9"/>
<dbReference type="Proteomes" id="UP001218362">
    <property type="component" value="Chromosome"/>
</dbReference>
<gene>
    <name evidence="2" type="ORF">P0Y56_01190</name>
</gene>
<evidence type="ECO:0000313" key="3">
    <source>
        <dbReference type="Proteomes" id="UP001218362"/>
    </source>
</evidence>
<accession>A0AAJ6BMY9</accession>
<dbReference type="KEGG" id="acob:P0Y56_01190"/>
<protein>
    <submittedName>
        <fullName evidence="2">Uncharacterized protein</fullName>
    </submittedName>
</protein>
<sequence>MKRVLAALICVGLVASVPVSAQTNDNDFTPTGSRIKRSRQFPLDLPERRFTEEQQTKVNRDRSKAMLGQFSKCLFHRSNEKSFALLDKTDFGFVDFKQIALDNDKAMKIYGFSDCLRRVADTNNSGVQLWFSASALRQWLLEQAYFDEAPDGPAWVKPGNVIAERQYPLSGNNSGVHAAMDLADCMVQTDPYDADYFFRTASGTDEEKAALKNMVPAIGECVPQGVQMQIDPRSMRVWVGEGLWHAAKHSAPADEAASGGAE</sequence>
<proteinExistence type="predicted"/>
<evidence type="ECO:0000256" key="1">
    <source>
        <dbReference type="SAM" id="SignalP"/>
    </source>
</evidence>
<name>A0AAJ6BMY9_9SPHN</name>
<evidence type="ECO:0000313" key="2">
    <source>
        <dbReference type="EMBL" id="WEK46929.1"/>
    </source>
</evidence>
<feature type="chain" id="PRO_5042565592" evidence="1">
    <location>
        <begin position="22"/>
        <end position="262"/>
    </location>
</feature>
<organism evidence="2 3">
    <name type="scientific">Candidatus Andeanibacterium colombiense</name>
    <dbReference type="NCBI Taxonomy" id="3121345"/>
    <lineage>
        <taxon>Bacteria</taxon>
        <taxon>Pseudomonadati</taxon>
        <taxon>Pseudomonadota</taxon>
        <taxon>Alphaproteobacteria</taxon>
        <taxon>Sphingomonadales</taxon>
        <taxon>Sphingomonadaceae</taxon>
        <taxon>Candidatus Andeanibacterium</taxon>
    </lineage>
</organism>
<dbReference type="EMBL" id="CP119316">
    <property type="protein sequence ID" value="WEK46929.1"/>
    <property type="molecule type" value="Genomic_DNA"/>
</dbReference>
<reference evidence="2" key="1">
    <citation type="submission" date="2023-03" db="EMBL/GenBank/DDBJ databases">
        <title>Andean soil-derived lignocellulolytic bacterial consortium as a source of novel taxa and putative plastic-active enzymes.</title>
        <authorList>
            <person name="Diaz-Garcia L."/>
            <person name="Chuvochina M."/>
            <person name="Feuerriegel G."/>
            <person name="Bunk B."/>
            <person name="Sproer C."/>
            <person name="Streit W.R."/>
            <person name="Rodriguez L.M."/>
            <person name="Overmann J."/>
            <person name="Jimenez D.J."/>
        </authorList>
    </citation>
    <scope>NUCLEOTIDE SEQUENCE</scope>
    <source>
        <strain evidence="2">MAG 26</strain>
    </source>
</reference>
<keyword evidence="1" id="KW-0732">Signal</keyword>
<feature type="signal peptide" evidence="1">
    <location>
        <begin position="1"/>
        <end position="21"/>
    </location>
</feature>